<organism evidence="4 5">
    <name type="scientific">Candidatus Borkfalkia avicola</name>
    <dbReference type="NCBI Taxonomy" id="2838503"/>
    <lineage>
        <taxon>Bacteria</taxon>
        <taxon>Bacillati</taxon>
        <taxon>Bacillota</taxon>
        <taxon>Clostridia</taxon>
        <taxon>Christensenellales</taxon>
        <taxon>Christensenellaceae</taxon>
        <taxon>Candidatus Borkfalkia</taxon>
    </lineage>
</organism>
<dbReference type="Gene3D" id="2.160.20.110">
    <property type="match status" value="2"/>
</dbReference>
<dbReference type="InterPro" id="IPR003343">
    <property type="entry name" value="Big_2"/>
</dbReference>
<evidence type="ECO:0000259" key="3">
    <source>
        <dbReference type="SMART" id="SM00635"/>
    </source>
</evidence>
<reference evidence="4" key="1">
    <citation type="journal article" date="2021" name="PeerJ">
        <title>Extensive microbial diversity within the chicken gut microbiome revealed by metagenomics and culture.</title>
        <authorList>
            <person name="Gilroy R."/>
            <person name="Ravi A."/>
            <person name="Getino M."/>
            <person name="Pursley I."/>
            <person name="Horton D.L."/>
            <person name="Alikhan N.F."/>
            <person name="Baker D."/>
            <person name="Gharbi K."/>
            <person name="Hall N."/>
            <person name="Watson M."/>
            <person name="Adriaenssens E.M."/>
            <person name="Foster-Nyarko E."/>
            <person name="Jarju S."/>
            <person name="Secka A."/>
            <person name="Antonio M."/>
            <person name="Oren A."/>
            <person name="Chaudhuri R.R."/>
            <person name="La Ragione R."/>
            <person name="Hildebrand F."/>
            <person name="Pallen M.J."/>
        </authorList>
    </citation>
    <scope>NUCLEOTIDE SEQUENCE</scope>
    <source>
        <strain evidence="4">CHK192-19661</strain>
    </source>
</reference>
<dbReference type="PROSITE" id="PS51257">
    <property type="entry name" value="PROKAR_LIPOPROTEIN"/>
    <property type="match status" value="1"/>
</dbReference>
<dbReference type="InterPro" id="IPR008964">
    <property type="entry name" value="Invasin/intimin_cell_adhesion"/>
</dbReference>
<reference evidence="4" key="2">
    <citation type="submission" date="2021-04" db="EMBL/GenBank/DDBJ databases">
        <authorList>
            <person name="Gilroy R."/>
        </authorList>
    </citation>
    <scope>NUCLEOTIDE SEQUENCE</scope>
    <source>
        <strain evidence="4">CHK192-19661</strain>
    </source>
</reference>
<dbReference type="SMART" id="SM00635">
    <property type="entry name" value="BID_2"/>
    <property type="match status" value="2"/>
</dbReference>
<evidence type="ECO:0000256" key="1">
    <source>
        <dbReference type="ARBA" id="ARBA00022737"/>
    </source>
</evidence>
<dbReference type="AlphaFoldDB" id="A0A9D2D7A0"/>
<evidence type="ECO:0000313" key="4">
    <source>
        <dbReference type="EMBL" id="HIZ09888.1"/>
    </source>
</evidence>
<accession>A0A9D2D7A0</accession>
<evidence type="ECO:0000256" key="2">
    <source>
        <dbReference type="SAM" id="SignalP"/>
    </source>
</evidence>
<dbReference type="Gene3D" id="2.60.40.1080">
    <property type="match status" value="2"/>
</dbReference>
<evidence type="ECO:0000313" key="5">
    <source>
        <dbReference type="Proteomes" id="UP000824025"/>
    </source>
</evidence>
<sequence length="1004" mass="106986">MKKLLTMLGSFICVCAMIFAAACTPEDPGTDQPGDTPETATYKTEYYLEGDDGNYALSAEHGETLTGDVGSTVTIDRKEIEGYVFESSNPNNVVRGTVAADGSLVLKAYYSLDYTGKVTFVSEYEDNVVDILKDSETQLEVKVMVNGEEMTEGVTYESSDPYVSVDENGMMEGRMRGESDITVSYKNVSETFHATVYDAFIDSEEDWWAVYDHLSYWYKFTDDVTLTDGGQVEHFTVADDPDTPDVNEAVNGYEVNHSFTGLIDGGGHTLTWQGSRLFHWLAGATIRNITLDASNGFYWGSVIAFSMEGGSLIENVTVNVAFNTAVCMRAATPSLWIKCGGNEGKTGNGGMFGVIYASTVRNCTVNMDLSGITDRAPDGQPVSIGGIAYQAENGCVIENCTVYCADEVVQNMVDYDVSGTIVTDCEVVRPETAQYKVEYYLDGAIDDSRTQTLEAEVGETVTVTPAAIAGYAFDEDNENNVLSGTVAADGSLVLKLYYTKSNITFETDTPAAFEMEAGGTQELAVTVKENGSAVTEGVSYASSDEAVVKVSAIGDVTAVKGGTATVTVTYAGASKQFTVTVWDGIVEVEDDFWAIYTDATTLAGRYKLADDLTLSQSSVEKFGYDVNHNFAGVLDGGGHTLTWNVGSSEGSGARLFYQVSGTLQNINFDAGNGFYWGSAVAFTMNGATVKDVTVTATFGRADTYQFAGGNYLGQQGAGGLVAWLTESTVENCTVNLTLTGAATAAYYAGIAYDVSGSTLTDITVNASEEIALYKSGTPVRETNVTVKVDDGFTLIENEDDFWAIYTDASSLAGSYRLADDLTLSKSSVEMFGYEVNETFTGILDGDGHTLTWNVGAASGARLFYSVTGTIRNINLNAGQGFYWGSAVAFSMSGATIKNVTVTATFVNASTNQQVPGEGENPSWTLGAAGCGGLAVWVNNCTVENCTINLTLSGDATAAYYAGIAYDIAGSTLTDVTVKCATQLDLYKTSTPASETNVNFELITA</sequence>
<feature type="chain" id="PRO_5038977069" evidence="2">
    <location>
        <begin position="23"/>
        <end position="1004"/>
    </location>
</feature>
<protein>
    <submittedName>
        <fullName evidence="4">Ig-like domain-containing protein</fullName>
    </submittedName>
</protein>
<dbReference type="SUPFAM" id="SSF49373">
    <property type="entry name" value="Invasin/intimin cell-adhesion fragments"/>
    <property type="match status" value="1"/>
</dbReference>
<dbReference type="Proteomes" id="UP000824025">
    <property type="component" value="Unassembled WGS sequence"/>
</dbReference>
<name>A0A9D2D7A0_9FIRM</name>
<feature type="domain" description="BIG2" evidence="3">
    <location>
        <begin position="499"/>
        <end position="580"/>
    </location>
</feature>
<comment type="caution">
    <text evidence="4">The sequence shown here is derived from an EMBL/GenBank/DDBJ whole genome shotgun (WGS) entry which is preliminary data.</text>
</comment>
<dbReference type="Pfam" id="PF02368">
    <property type="entry name" value="Big_2"/>
    <property type="match status" value="1"/>
</dbReference>
<feature type="domain" description="BIG2" evidence="3">
    <location>
        <begin position="125"/>
        <end position="195"/>
    </location>
</feature>
<keyword evidence="2" id="KW-0732">Signal</keyword>
<proteinExistence type="predicted"/>
<keyword evidence="1" id="KW-0677">Repeat</keyword>
<dbReference type="Pfam" id="PF06458">
    <property type="entry name" value="MucBP"/>
    <property type="match status" value="2"/>
</dbReference>
<gene>
    <name evidence="4" type="ORF">H9726_05310</name>
</gene>
<feature type="signal peptide" evidence="2">
    <location>
        <begin position="1"/>
        <end position="22"/>
    </location>
</feature>
<dbReference type="InterPro" id="IPR009459">
    <property type="entry name" value="MucBP_dom"/>
</dbReference>
<dbReference type="EMBL" id="DXCF01000028">
    <property type="protein sequence ID" value="HIZ09888.1"/>
    <property type="molecule type" value="Genomic_DNA"/>
</dbReference>